<keyword evidence="11 15" id="KW-0238">DNA-binding</keyword>
<gene>
    <name evidence="15" type="primary">polB</name>
    <name evidence="18" type="ORF">ACFSAS_05760</name>
</gene>
<comment type="catalytic activity">
    <reaction evidence="1 15">
        <text>Exonucleolytic cleavage in the 3'- to 5'-direction to yield nucleoside 5'-phosphates.</text>
        <dbReference type="EC" id="3.1.11.1"/>
    </reaction>
</comment>
<comment type="function">
    <text evidence="13 15">Possesses two activities: a DNA synthesis (polymerase) and an exonucleolytic activity that degrades single-stranded DNA in the 3' to 5' direction. Has a template-primer preference which is characteristic of a replicative DNA polymerase.</text>
</comment>
<evidence type="ECO:0000256" key="7">
    <source>
        <dbReference type="ARBA" id="ARBA00022722"/>
    </source>
</evidence>
<evidence type="ECO:0000313" key="19">
    <source>
        <dbReference type="Proteomes" id="UP001597092"/>
    </source>
</evidence>
<evidence type="ECO:0000256" key="14">
    <source>
        <dbReference type="ARBA" id="ARBA00049244"/>
    </source>
</evidence>
<comment type="catalytic activity">
    <reaction evidence="14 15">
        <text>DNA(n) + a 2'-deoxyribonucleoside 5'-triphosphate = DNA(n+1) + diphosphate</text>
        <dbReference type="Rhea" id="RHEA:22508"/>
        <dbReference type="Rhea" id="RHEA-COMP:17339"/>
        <dbReference type="Rhea" id="RHEA-COMP:17340"/>
        <dbReference type="ChEBI" id="CHEBI:33019"/>
        <dbReference type="ChEBI" id="CHEBI:61560"/>
        <dbReference type="ChEBI" id="CHEBI:173112"/>
        <dbReference type="EC" id="2.7.7.7"/>
    </reaction>
</comment>
<dbReference type="InterPro" id="IPR011149">
    <property type="entry name" value="Pol2_small_arc"/>
</dbReference>
<evidence type="ECO:0000256" key="13">
    <source>
        <dbReference type="ARBA" id="ARBA00024817"/>
    </source>
</evidence>
<keyword evidence="6 15" id="KW-0235">DNA replication</keyword>
<dbReference type="CDD" id="cd07386">
    <property type="entry name" value="MPP_DNA_pol_II_small_archeal_C"/>
    <property type="match status" value="1"/>
</dbReference>
<organism evidence="18 19">
    <name type="scientific">Halobellus litoreus</name>
    <dbReference type="NCBI Taxonomy" id="755310"/>
    <lineage>
        <taxon>Archaea</taxon>
        <taxon>Methanobacteriati</taxon>
        <taxon>Methanobacteriota</taxon>
        <taxon>Stenosarchaea group</taxon>
        <taxon>Halobacteria</taxon>
        <taxon>Halobacteriales</taxon>
        <taxon>Haloferacaceae</taxon>
        <taxon>Halobellus</taxon>
    </lineage>
</organism>
<feature type="compositionally biased region" description="Polar residues" evidence="16">
    <location>
        <begin position="128"/>
        <end position="146"/>
    </location>
</feature>
<dbReference type="NCBIfam" id="NF003118">
    <property type="entry name" value="PRK04036.1-3"/>
    <property type="match status" value="1"/>
</dbReference>
<evidence type="ECO:0000256" key="1">
    <source>
        <dbReference type="ARBA" id="ARBA00000563"/>
    </source>
</evidence>
<keyword evidence="5 15" id="KW-0548">Nucleotidyltransferase</keyword>
<keyword evidence="4 15" id="KW-0808">Transferase</keyword>
<dbReference type="GO" id="GO:0008310">
    <property type="term" value="F:single-stranded DNA 3'-5' DNA exonuclease activity"/>
    <property type="evidence" value="ECO:0007669"/>
    <property type="project" value="UniProtKB-EC"/>
</dbReference>
<feature type="region of interest" description="Disordered" evidence="16">
    <location>
        <begin position="63"/>
        <end position="237"/>
    </location>
</feature>
<dbReference type="PANTHER" id="PTHR10416:SF0">
    <property type="entry name" value="DNA POLYMERASE DELTA SUBUNIT 2"/>
    <property type="match status" value="1"/>
</dbReference>
<name>A0ABD6DS50_9EURY</name>
<dbReference type="RefSeq" id="WP_256306948.1">
    <property type="nucleotide sequence ID" value="NZ_JANHAW010000001.1"/>
</dbReference>
<evidence type="ECO:0000256" key="6">
    <source>
        <dbReference type="ARBA" id="ARBA00022705"/>
    </source>
</evidence>
<evidence type="ECO:0000256" key="10">
    <source>
        <dbReference type="ARBA" id="ARBA00022932"/>
    </source>
</evidence>
<proteinExistence type="inferred from homology"/>
<accession>A0ABD6DS50</accession>
<dbReference type="EC" id="2.7.7.7" evidence="15"/>
<evidence type="ECO:0000256" key="12">
    <source>
        <dbReference type="ARBA" id="ARBA00023268"/>
    </source>
</evidence>
<dbReference type="GO" id="GO:0006261">
    <property type="term" value="P:DNA-templated DNA replication"/>
    <property type="evidence" value="ECO:0007669"/>
    <property type="project" value="UniProtKB-UniRule"/>
</dbReference>
<keyword evidence="10 15" id="KW-0239">DNA-directed DNA polymerase</keyword>
<dbReference type="Pfam" id="PF04042">
    <property type="entry name" value="DNA_pol_E_B"/>
    <property type="match status" value="1"/>
</dbReference>
<reference evidence="18 19" key="1">
    <citation type="journal article" date="2019" name="Int. J. Syst. Evol. Microbiol.">
        <title>The Global Catalogue of Microorganisms (GCM) 10K type strain sequencing project: providing services to taxonomists for standard genome sequencing and annotation.</title>
        <authorList>
            <consortium name="The Broad Institute Genomics Platform"/>
            <consortium name="The Broad Institute Genome Sequencing Center for Infectious Disease"/>
            <person name="Wu L."/>
            <person name="Ma J."/>
        </authorList>
    </citation>
    <scope>NUCLEOTIDE SEQUENCE [LARGE SCALE GENOMIC DNA]</scope>
    <source>
        <strain evidence="18 19">CGMCC 1.10387</strain>
    </source>
</reference>
<dbReference type="PANTHER" id="PTHR10416">
    <property type="entry name" value="DNA POLYMERASE DELTA SUBUNIT 2"/>
    <property type="match status" value="1"/>
</dbReference>
<evidence type="ECO:0000256" key="8">
    <source>
        <dbReference type="ARBA" id="ARBA00022801"/>
    </source>
</evidence>
<dbReference type="GO" id="GO:0003887">
    <property type="term" value="F:DNA-directed DNA polymerase activity"/>
    <property type="evidence" value="ECO:0007669"/>
    <property type="project" value="UniProtKB-UniRule"/>
</dbReference>
<dbReference type="Gene3D" id="3.60.21.50">
    <property type="match status" value="1"/>
</dbReference>
<dbReference type="InterPro" id="IPR024826">
    <property type="entry name" value="DNA_pol_delta/II_ssu"/>
</dbReference>
<feature type="compositionally biased region" description="Low complexity" evidence="16">
    <location>
        <begin position="158"/>
        <end position="173"/>
    </location>
</feature>
<keyword evidence="8 15" id="KW-0378">Hydrolase</keyword>
<evidence type="ECO:0000256" key="2">
    <source>
        <dbReference type="ARBA" id="ARBA00006035"/>
    </source>
</evidence>
<dbReference type="AlphaFoldDB" id="A0ABD6DS50"/>
<dbReference type="GO" id="GO:0003677">
    <property type="term" value="F:DNA binding"/>
    <property type="evidence" value="ECO:0007669"/>
    <property type="project" value="UniProtKB-UniRule"/>
</dbReference>
<comment type="similarity">
    <text evidence="2 15">Belongs to the DNA polymerase delta/II small subunit family.</text>
</comment>
<keyword evidence="19" id="KW-1185">Reference proteome</keyword>
<dbReference type="NCBIfam" id="NF003116">
    <property type="entry name" value="PRK04036.1-1"/>
    <property type="match status" value="1"/>
</dbReference>
<evidence type="ECO:0000313" key="18">
    <source>
        <dbReference type="EMBL" id="MFD1685116.1"/>
    </source>
</evidence>
<feature type="domain" description="DNA polymerase alpha/delta/epsilon subunit B" evidence="17">
    <location>
        <begin position="372"/>
        <end position="568"/>
    </location>
</feature>
<keyword evidence="7 15" id="KW-0540">Nuclease</keyword>
<dbReference type="SUPFAM" id="SSF56300">
    <property type="entry name" value="Metallo-dependent phosphatases"/>
    <property type="match status" value="1"/>
</dbReference>
<sequence>MPLETPVRIVRELTERGYNAEQAAVTLIASAERPGQALEQVVEHVDDTTLRITAGDVRAALDGSRASTSDGDAVTADGDAPDQLSGDTENATKNEIQNSTGGDTPNATGSLETGASSTDASEGAPDSTDPSASTGESDSNRVTTADNTEEDSAREAGDSAPEAEGDASAANATDADDIQRSQAVGRGRGDGAQGRSDAERDRGDGDRRRSAGDAPASRTVDPSLRSLEVAGDVTGQSTGTGEYGDFVKVFRDRYEKLSKQLRGRVNHRPATAIQSMSGGNDAAMIGLVNDIRSTKSGHWLVELEDTTGTFPCLVMKDRGFAELVDELLLDECIAVEGTLSDDAGIMFVDSMHFPDVPRTYSPNTADRHVQAALVSDVHVGSQEFEADAWTRFADWLHTEEAERVEYLLIAGDMVEGVGVYPDQDEELDIVDIYEQYEAFSEHLKDVPGDMEILMIPGNHDAVRLAEPQPGFDENLREIMSAHDARITGNPSLVTVEGVKILMYHGVSLDEVIAELPEGKASYDDPHKAMYQLLKKRHVAPQFGGKTRLAPEEKDYLVMEEVPDVFHTGHVHKLGWGKYHDVLAVNSGCWQAQTDFQKSVNIDPDVGYAPILDLDTLDMTVRKFV</sequence>
<evidence type="ECO:0000256" key="3">
    <source>
        <dbReference type="ARBA" id="ARBA00011315"/>
    </source>
</evidence>
<comment type="subunit">
    <text evidence="3 15">Heterodimer of a large subunit and a small subunit.</text>
</comment>
<dbReference type="PIRSF" id="PIRSF000803">
    <property type="entry name" value="Arc_Pol2_small"/>
    <property type="match status" value="1"/>
</dbReference>
<evidence type="ECO:0000256" key="16">
    <source>
        <dbReference type="SAM" id="MobiDB-lite"/>
    </source>
</evidence>
<evidence type="ECO:0000256" key="9">
    <source>
        <dbReference type="ARBA" id="ARBA00022839"/>
    </source>
</evidence>
<keyword evidence="9 15" id="KW-0269">Exonuclease</keyword>
<dbReference type="CDD" id="cd04490">
    <property type="entry name" value="PolII_SU_OBF"/>
    <property type="match status" value="1"/>
</dbReference>
<dbReference type="InterPro" id="IPR029052">
    <property type="entry name" value="Metallo-depent_PP-like"/>
</dbReference>
<dbReference type="EMBL" id="JBHUDP010000002">
    <property type="protein sequence ID" value="MFD1685116.1"/>
    <property type="molecule type" value="Genomic_DNA"/>
</dbReference>
<dbReference type="InterPro" id="IPR007185">
    <property type="entry name" value="DNA_pol_a/d/e_bsu"/>
</dbReference>
<feature type="compositionally biased region" description="Polar residues" evidence="16">
    <location>
        <begin position="85"/>
        <end position="120"/>
    </location>
</feature>
<dbReference type="HAMAP" id="MF_00325">
    <property type="entry name" value="DNApol_II_A_arch"/>
    <property type="match status" value="1"/>
</dbReference>
<dbReference type="FunFam" id="3.60.21.50:FF:000003">
    <property type="entry name" value="DNA polymerase II small subunit"/>
    <property type="match status" value="1"/>
</dbReference>
<evidence type="ECO:0000259" key="17">
    <source>
        <dbReference type="Pfam" id="PF04042"/>
    </source>
</evidence>
<protein>
    <recommendedName>
        <fullName evidence="15">DNA polymerase II small subunit</fullName>
        <shortName evidence="15">Pol II</shortName>
        <ecNumber evidence="15">2.7.7.7</ecNumber>
    </recommendedName>
    <alternativeName>
        <fullName evidence="15">Exodeoxyribonuclease small subunit</fullName>
        <ecNumber evidence="15">3.1.11.1</ecNumber>
    </alternativeName>
</protein>
<keyword evidence="12 15" id="KW-0511">Multifunctional enzyme</keyword>
<evidence type="ECO:0000256" key="15">
    <source>
        <dbReference type="HAMAP-Rule" id="MF_00325"/>
    </source>
</evidence>
<comment type="caution">
    <text evidence="18">The sequence shown here is derived from an EMBL/GenBank/DDBJ whole genome shotgun (WGS) entry which is preliminary data.</text>
</comment>
<evidence type="ECO:0000256" key="5">
    <source>
        <dbReference type="ARBA" id="ARBA00022695"/>
    </source>
</evidence>
<evidence type="ECO:0000256" key="4">
    <source>
        <dbReference type="ARBA" id="ARBA00022679"/>
    </source>
</evidence>
<dbReference type="GO" id="GO:0006308">
    <property type="term" value="P:DNA catabolic process"/>
    <property type="evidence" value="ECO:0007669"/>
    <property type="project" value="UniProtKB-UniRule"/>
</dbReference>
<evidence type="ECO:0000256" key="11">
    <source>
        <dbReference type="ARBA" id="ARBA00023125"/>
    </source>
</evidence>
<feature type="compositionally biased region" description="Basic and acidic residues" evidence="16">
    <location>
        <begin position="196"/>
        <end position="211"/>
    </location>
</feature>
<dbReference type="EC" id="3.1.11.1" evidence="15"/>
<dbReference type="Proteomes" id="UP001597092">
    <property type="component" value="Unassembled WGS sequence"/>
</dbReference>